<comment type="caution">
    <text evidence="2">The sequence shown here is derived from an EMBL/GenBank/DDBJ whole genome shotgun (WGS) entry which is preliminary data.</text>
</comment>
<dbReference type="InterPro" id="IPR032710">
    <property type="entry name" value="NTF2-like_dom_sf"/>
</dbReference>
<keyword evidence="3" id="KW-1185">Reference proteome</keyword>
<reference evidence="2 3" key="1">
    <citation type="submission" date="2019-09" db="EMBL/GenBank/DDBJ databases">
        <title>Genome Sequences of Streptomyces kaniharaensis ATCC 21070.</title>
        <authorList>
            <person name="Zhu W."/>
            <person name="De Crecy-Lagard V."/>
            <person name="Richards N.G."/>
        </authorList>
    </citation>
    <scope>NUCLEOTIDE SEQUENCE [LARGE SCALE GENOMIC DNA]</scope>
    <source>
        <strain evidence="2 3">SF-557</strain>
    </source>
</reference>
<evidence type="ECO:0000259" key="1">
    <source>
        <dbReference type="Pfam" id="PF12680"/>
    </source>
</evidence>
<accession>A0A6N7KXM0</accession>
<dbReference type="Proteomes" id="UP000450000">
    <property type="component" value="Unassembled WGS sequence"/>
</dbReference>
<dbReference type="OrthoDB" id="7064268at2"/>
<dbReference type="AlphaFoldDB" id="A0A6N7KXM0"/>
<dbReference type="Pfam" id="PF12680">
    <property type="entry name" value="SnoaL_2"/>
    <property type="match status" value="1"/>
</dbReference>
<dbReference type="SUPFAM" id="SSF54427">
    <property type="entry name" value="NTF2-like"/>
    <property type="match status" value="1"/>
</dbReference>
<feature type="domain" description="SnoaL-like" evidence="1">
    <location>
        <begin position="49"/>
        <end position="134"/>
    </location>
</feature>
<name>A0A6N7KXM0_9ACTN</name>
<organism evidence="2 3">
    <name type="scientific">Streptomyces kaniharaensis</name>
    <dbReference type="NCBI Taxonomy" id="212423"/>
    <lineage>
        <taxon>Bacteria</taxon>
        <taxon>Bacillati</taxon>
        <taxon>Actinomycetota</taxon>
        <taxon>Actinomycetes</taxon>
        <taxon>Kitasatosporales</taxon>
        <taxon>Streptomycetaceae</taxon>
        <taxon>Streptomyces</taxon>
    </lineage>
</organism>
<proteinExistence type="predicted"/>
<dbReference type="EMBL" id="WBOF01000002">
    <property type="protein sequence ID" value="MQS16280.1"/>
    <property type="molecule type" value="Genomic_DNA"/>
</dbReference>
<dbReference type="InterPro" id="IPR037401">
    <property type="entry name" value="SnoaL-like"/>
</dbReference>
<evidence type="ECO:0000313" key="2">
    <source>
        <dbReference type="EMBL" id="MQS16280.1"/>
    </source>
</evidence>
<evidence type="ECO:0000313" key="3">
    <source>
        <dbReference type="Proteomes" id="UP000450000"/>
    </source>
</evidence>
<gene>
    <name evidence="2" type="ORF">F7Q99_29710</name>
</gene>
<protein>
    <submittedName>
        <fullName evidence="2">Nuclear transport factor 2 family protein</fullName>
    </submittedName>
</protein>
<sequence length="149" mass="16492">MEIRCGSPHSSTACSYRRGRPLIEHRKVLPVKEPGSRTPQEVFQSHGKALVAEDLDGIVANYAPDASFITPAGVRHGHDGVREGFARLFADLPHARWDLKIQAFEGEVLFLECSADSDTNHAEHGVDTFVFRNGFSQTQTVRYTLTPTS</sequence>
<dbReference type="Gene3D" id="3.10.450.50">
    <property type="match status" value="1"/>
</dbReference>